<evidence type="ECO:0000313" key="2">
    <source>
        <dbReference type="EMBL" id="MFC6647362.1"/>
    </source>
</evidence>
<feature type="region of interest" description="Disordered" evidence="1">
    <location>
        <begin position="1"/>
        <end position="70"/>
    </location>
</feature>
<proteinExistence type="predicted"/>
<organism evidence="2 3">
    <name type="scientific">Granulicella cerasi</name>
    <dbReference type="NCBI Taxonomy" id="741063"/>
    <lineage>
        <taxon>Bacteria</taxon>
        <taxon>Pseudomonadati</taxon>
        <taxon>Acidobacteriota</taxon>
        <taxon>Terriglobia</taxon>
        <taxon>Terriglobales</taxon>
        <taxon>Acidobacteriaceae</taxon>
        <taxon>Granulicella</taxon>
    </lineage>
</organism>
<evidence type="ECO:0000313" key="3">
    <source>
        <dbReference type="Proteomes" id="UP001596391"/>
    </source>
</evidence>
<name>A0ABW1ZFB7_9BACT</name>
<evidence type="ECO:0000256" key="1">
    <source>
        <dbReference type="SAM" id="MobiDB-lite"/>
    </source>
</evidence>
<dbReference type="RefSeq" id="WP_390236225.1">
    <property type="nucleotide sequence ID" value="NZ_JBHSWI010000001.1"/>
</dbReference>
<keyword evidence="3" id="KW-1185">Reference proteome</keyword>
<feature type="compositionally biased region" description="Basic and acidic residues" evidence="1">
    <location>
        <begin position="35"/>
        <end position="47"/>
    </location>
</feature>
<protein>
    <submittedName>
        <fullName evidence="2">Uncharacterized protein</fullName>
    </submittedName>
</protein>
<accession>A0ABW1ZFB7</accession>
<sequence>MPNERKNPNADLAELPDPALTPAELVTFDAAEPLDIQHDTDPAKEVPPHAASPTSDTLRSSSRSRASACCSAARSRSALLMQAHRAKPSSTR</sequence>
<feature type="compositionally biased region" description="Low complexity" evidence="1">
    <location>
        <begin position="59"/>
        <end position="70"/>
    </location>
</feature>
<dbReference type="EMBL" id="JBHSWI010000001">
    <property type="protein sequence ID" value="MFC6647362.1"/>
    <property type="molecule type" value="Genomic_DNA"/>
</dbReference>
<comment type="caution">
    <text evidence="2">The sequence shown here is derived from an EMBL/GenBank/DDBJ whole genome shotgun (WGS) entry which is preliminary data.</text>
</comment>
<dbReference type="Proteomes" id="UP001596391">
    <property type="component" value="Unassembled WGS sequence"/>
</dbReference>
<gene>
    <name evidence="2" type="ORF">ACFQBQ_17645</name>
</gene>
<reference evidence="3" key="1">
    <citation type="journal article" date="2019" name="Int. J. Syst. Evol. Microbiol.">
        <title>The Global Catalogue of Microorganisms (GCM) 10K type strain sequencing project: providing services to taxonomists for standard genome sequencing and annotation.</title>
        <authorList>
            <consortium name="The Broad Institute Genomics Platform"/>
            <consortium name="The Broad Institute Genome Sequencing Center for Infectious Disease"/>
            <person name="Wu L."/>
            <person name="Ma J."/>
        </authorList>
    </citation>
    <scope>NUCLEOTIDE SEQUENCE [LARGE SCALE GENOMIC DNA]</scope>
    <source>
        <strain evidence="3">CGMCC 1.16026</strain>
    </source>
</reference>